<dbReference type="GO" id="GO:0016787">
    <property type="term" value="F:hydrolase activity"/>
    <property type="evidence" value="ECO:0007669"/>
    <property type="project" value="UniProtKB-KW"/>
</dbReference>
<evidence type="ECO:0000259" key="11">
    <source>
        <dbReference type="PROSITE" id="PS51195"/>
    </source>
</evidence>
<dbReference type="EMBL" id="CACVAW010000044">
    <property type="protein sequence ID" value="CAA6811767.1"/>
    <property type="molecule type" value="Genomic_DNA"/>
</dbReference>
<dbReference type="InterPro" id="IPR014014">
    <property type="entry name" value="RNA_helicase_DEAD_Q_motif"/>
</dbReference>
<evidence type="ECO:0000259" key="9">
    <source>
        <dbReference type="PROSITE" id="PS51192"/>
    </source>
</evidence>
<dbReference type="PROSITE" id="PS00039">
    <property type="entry name" value="DEAD_ATP_HELICASE"/>
    <property type="match status" value="1"/>
</dbReference>
<gene>
    <name evidence="12" type="ORF">HELGO_WM6469</name>
</gene>
<dbReference type="InterPro" id="IPR027417">
    <property type="entry name" value="P-loop_NTPase"/>
</dbReference>
<protein>
    <submittedName>
        <fullName evidence="12">DEAD-box ATP-dependent RNA helicase CshA (EC)</fullName>
        <ecNumber evidence="12">3.6.4.13</ecNumber>
    </submittedName>
</protein>
<evidence type="ECO:0000256" key="7">
    <source>
        <dbReference type="RuleBase" id="RU000492"/>
    </source>
</evidence>
<evidence type="ECO:0000256" key="3">
    <source>
        <dbReference type="ARBA" id="ARBA00022806"/>
    </source>
</evidence>
<feature type="short sequence motif" description="Q motif" evidence="6">
    <location>
        <begin position="1"/>
        <end position="29"/>
    </location>
</feature>
<dbReference type="SUPFAM" id="SSF52540">
    <property type="entry name" value="P-loop containing nucleoside triphosphate hydrolases"/>
    <property type="match status" value="1"/>
</dbReference>
<dbReference type="SMART" id="SM00487">
    <property type="entry name" value="DEXDc"/>
    <property type="match status" value="1"/>
</dbReference>
<dbReference type="PROSITE" id="PS51192">
    <property type="entry name" value="HELICASE_ATP_BIND_1"/>
    <property type="match status" value="1"/>
</dbReference>
<dbReference type="Pfam" id="PF00271">
    <property type="entry name" value="Helicase_C"/>
    <property type="match status" value="1"/>
</dbReference>
<dbReference type="InterPro" id="IPR044742">
    <property type="entry name" value="DEAD/DEAH_RhlB"/>
</dbReference>
<evidence type="ECO:0000256" key="6">
    <source>
        <dbReference type="PROSITE-ProRule" id="PRU00552"/>
    </source>
</evidence>
<dbReference type="GO" id="GO:0005524">
    <property type="term" value="F:ATP binding"/>
    <property type="evidence" value="ECO:0007669"/>
    <property type="project" value="UniProtKB-KW"/>
</dbReference>
<keyword evidence="4 7" id="KW-0067">ATP-binding</keyword>
<dbReference type="PROSITE" id="PS51194">
    <property type="entry name" value="HELICASE_CTER"/>
    <property type="match status" value="1"/>
</dbReference>
<dbReference type="InterPro" id="IPR050079">
    <property type="entry name" value="DEAD_box_RNA_helicase"/>
</dbReference>
<dbReference type="InterPro" id="IPR011545">
    <property type="entry name" value="DEAD/DEAH_box_helicase_dom"/>
</dbReference>
<dbReference type="InterPro" id="IPR014001">
    <property type="entry name" value="Helicase_ATP-bd"/>
</dbReference>
<feature type="compositionally biased region" description="Gly residues" evidence="8">
    <location>
        <begin position="454"/>
        <end position="479"/>
    </location>
</feature>
<dbReference type="AlphaFoldDB" id="A0A6S6T4X6"/>
<dbReference type="GO" id="GO:0005829">
    <property type="term" value="C:cytosol"/>
    <property type="evidence" value="ECO:0007669"/>
    <property type="project" value="TreeGrafter"/>
</dbReference>
<evidence type="ECO:0000256" key="8">
    <source>
        <dbReference type="SAM" id="MobiDB-lite"/>
    </source>
</evidence>
<sequence>MSFKELQLNDKIQEAIAKMGFETASPVQLDAIPLVLEGHDLVAQAQTGTGKTAAFGLPMINDMEPRSGVQGLVIVPTRELAIQVSDELFRFGKSSGLTTACVYGGAPYARQIKQVKEASIVIATPGRLIDLLKNNQIKISPKVVVLDEADEMLDMGFLDDIKEIFNFVKERKQTLMFSATMPPAIKALATQILKEPKYVTITQKDTTNKNITQNYYVVEEYEKDEALIRLLDFKEPTKAIIFCKMRRDVDRVANTLNAQGFTSSGLHGDMDQKQRERVIRAFRDSKIEILVATDVAARGLDVKDISHVFNYELPFDSNSYVHRIGRTGRAGRDGVAVSIVSPRELRQLLRIQKDVGSEMNVKVIPSIPDVKSKRSSAFIEEIEKTPINEDVYTLIDQLKQDLDLSHICYKLASMALASQQVAGKDKIGKSIKDVEMLKLRAKEDRRGGGRRRPGGGGYNNRNRSGGGGDRNRSGGGRNRSGGDRNRSGGGSRRRD</sequence>
<evidence type="ECO:0000256" key="5">
    <source>
        <dbReference type="ARBA" id="ARBA00038437"/>
    </source>
</evidence>
<evidence type="ECO:0000256" key="2">
    <source>
        <dbReference type="ARBA" id="ARBA00022801"/>
    </source>
</evidence>
<dbReference type="CDD" id="cd00268">
    <property type="entry name" value="DEADc"/>
    <property type="match status" value="1"/>
</dbReference>
<dbReference type="InterPro" id="IPR000629">
    <property type="entry name" value="RNA-helicase_DEAD-box_CS"/>
</dbReference>
<feature type="region of interest" description="Disordered" evidence="8">
    <location>
        <begin position="438"/>
        <end position="495"/>
    </location>
</feature>
<comment type="similarity">
    <text evidence="5 7">Belongs to the DEAD box helicase family.</text>
</comment>
<organism evidence="12">
    <name type="scientific">uncultured Campylobacterales bacterium</name>
    <dbReference type="NCBI Taxonomy" id="352960"/>
    <lineage>
        <taxon>Bacteria</taxon>
        <taxon>Pseudomonadati</taxon>
        <taxon>Campylobacterota</taxon>
        <taxon>Epsilonproteobacteria</taxon>
        <taxon>Campylobacterales</taxon>
        <taxon>environmental samples</taxon>
    </lineage>
</organism>
<feature type="compositionally biased region" description="Basic and acidic residues" evidence="8">
    <location>
        <begin position="438"/>
        <end position="447"/>
    </location>
</feature>
<dbReference type="PANTHER" id="PTHR47959">
    <property type="entry name" value="ATP-DEPENDENT RNA HELICASE RHLE-RELATED"/>
    <property type="match status" value="1"/>
</dbReference>
<reference evidence="12" key="1">
    <citation type="submission" date="2020-01" db="EMBL/GenBank/DDBJ databases">
        <authorList>
            <person name="Meier V. D."/>
            <person name="Meier V D."/>
        </authorList>
    </citation>
    <scope>NUCLEOTIDE SEQUENCE</scope>
    <source>
        <strain evidence="12">HLG_WM_MAG_12</strain>
    </source>
</reference>
<keyword evidence="3 7" id="KW-0347">Helicase</keyword>
<feature type="domain" description="DEAD-box RNA helicase Q" evidence="11">
    <location>
        <begin position="1"/>
        <end position="29"/>
    </location>
</feature>
<dbReference type="InterPro" id="IPR001650">
    <property type="entry name" value="Helicase_C-like"/>
</dbReference>
<feature type="domain" description="Helicase C-terminal" evidence="10">
    <location>
        <begin position="210"/>
        <end position="371"/>
    </location>
</feature>
<dbReference type="Pfam" id="PF00270">
    <property type="entry name" value="DEAD"/>
    <property type="match status" value="1"/>
</dbReference>
<dbReference type="EC" id="3.6.4.13" evidence="12"/>
<dbReference type="Gene3D" id="3.40.50.300">
    <property type="entry name" value="P-loop containing nucleotide triphosphate hydrolases"/>
    <property type="match status" value="2"/>
</dbReference>
<evidence type="ECO:0000256" key="1">
    <source>
        <dbReference type="ARBA" id="ARBA00022741"/>
    </source>
</evidence>
<name>A0A6S6T4X6_9BACT</name>
<evidence type="ECO:0000313" key="12">
    <source>
        <dbReference type="EMBL" id="CAA6811767.1"/>
    </source>
</evidence>
<accession>A0A6S6T4X6</accession>
<dbReference type="PROSITE" id="PS51195">
    <property type="entry name" value="Q_MOTIF"/>
    <property type="match status" value="1"/>
</dbReference>
<feature type="domain" description="Helicase ATP-binding" evidence="9">
    <location>
        <begin position="32"/>
        <end position="199"/>
    </location>
</feature>
<dbReference type="CDD" id="cd18787">
    <property type="entry name" value="SF2_C_DEAD"/>
    <property type="match status" value="1"/>
</dbReference>
<proteinExistence type="inferred from homology"/>
<evidence type="ECO:0000259" key="10">
    <source>
        <dbReference type="PROSITE" id="PS51194"/>
    </source>
</evidence>
<dbReference type="GO" id="GO:0003676">
    <property type="term" value="F:nucleic acid binding"/>
    <property type="evidence" value="ECO:0007669"/>
    <property type="project" value="InterPro"/>
</dbReference>
<keyword evidence="1 7" id="KW-0547">Nucleotide-binding</keyword>
<dbReference type="GO" id="GO:0003724">
    <property type="term" value="F:RNA helicase activity"/>
    <property type="evidence" value="ECO:0007669"/>
    <property type="project" value="UniProtKB-EC"/>
</dbReference>
<evidence type="ECO:0000256" key="4">
    <source>
        <dbReference type="ARBA" id="ARBA00022840"/>
    </source>
</evidence>
<dbReference type="PANTHER" id="PTHR47959:SF13">
    <property type="entry name" value="ATP-DEPENDENT RNA HELICASE RHLE"/>
    <property type="match status" value="1"/>
</dbReference>
<dbReference type="SMART" id="SM00490">
    <property type="entry name" value="HELICc"/>
    <property type="match status" value="1"/>
</dbReference>
<keyword evidence="2 7" id="KW-0378">Hydrolase</keyword>